<dbReference type="InterPro" id="IPR057634">
    <property type="entry name" value="PAH_ZNF598/HEL2"/>
</dbReference>
<dbReference type="InterPro" id="IPR056437">
    <property type="entry name" value="Znf-C2H2_ZNF598/HEL2"/>
</dbReference>
<dbReference type="EMBL" id="KN817538">
    <property type="protein sequence ID" value="KJA24202.1"/>
    <property type="molecule type" value="Genomic_DNA"/>
</dbReference>
<reference evidence="16" key="1">
    <citation type="submission" date="2014-04" db="EMBL/GenBank/DDBJ databases">
        <title>Evolutionary Origins and Diversification of the Mycorrhizal Mutualists.</title>
        <authorList>
            <consortium name="DOE Joint Genome Institute"/>
            <consortium name="Mycorrhizal Genomics Consortium"/>
            <person name="Kohler A."/>
            <person name="Kuo A."/>
            <person name="Nagy L.G."/>
            <person name="Floudas D."/>
            <person name="Copeland A."/>
            <person name="Barry K.W."/>
            <person name="Cichocki N."/>
            <person name="Veneault-Fourrey C."/>
            <person name="LaButti K."/>
            <person name="Lindquist E.A."/>
            <person name="Lipzen A."/>
            <person name="Lundell T."/>
            <person name="Morin E."/>
            <person name="Murat C."/>
            <person name="Riley R."/>
            <person name="Ohm R."/>
            <person name="Sun H."/>
            <person name="Tunlid A."/>
            <person name="Henrissat B."/>
            <person name="Grigoriev I.V."/>
            <person name="Hibbett D.S."/>
            <person name="Martin F."/>
        </authorList>
    </citation>
    <scope>NUCLEOTIDE SEQUENCE [LARGE SCALE GENOMIC DNA]</scope>
    <source>
        <strain evidence="16">FD-334 SS-4</strain>
    </source>
</reference>
<dbReference type="PANTHER" id="PTHR22938:SF0">
    <property type="entry name" value="E3 UBIQUITIN-PROTEIN LIGASE ZNF598"/>
    <property type="match status" value="1"/>
</dbReference>
<dbReference type="AlphaFoldDB" id="A0A0D2LAI3"/>
<evidence type="ECO:0000313" key="15">
    <source>
        <dbReference type="EMBL" id="KJA24202.1"/>
    </source>
</evidence>
<evidence type="ECO:0000256" key="10">
    <source>
        <dbReference type="ARBA" id="ARBA00022833"/>
    </source>
</evidence>
<comment type="pathway">
    <text evidence="3">Protein modification; protein ubiquitination.</text>
</comment>
<evidence type="ECO:0000256" key="4">
    <source>
        <dbReference type="ARBA" id="ARBA00012483"/>
    </source>
</evidence>
<evidence type="ECO:0000256" key="13">
    <source>
        <dbReference type="SAM" id="MobiDB-lite"/>
    </source>
</evidence>
<dbReference type="Pfam" id="PF23202">
    <property type="entry name" value="PAH_ZNF598"/>
    <property type="match status" value="1"/>
</dbReference>
<dbReference type="PROSITE" id="PS00028">
    <property type="entry name" value="ZINC_FINGER_C2H2_1"/>
    <property type="match status" value="1"/>
</dbReference>
<organism evidence="15 16">
    <name type="scientific">Hypholoma sublateritium (strain FD-334 SS-4)</name>
    <dbReference type="NCBI Taxonomy" id="945553"/>
    <lineage>
        <taxon>Eukaryota</taxon>
        <taxon>Fungi</taxon>
        <taxon>Dikarya</taxon>
        <taxon>Basidiomycota</taxon>
        <taxon>Agaricomycotina</taxon>
        <taxon>Agaricomycetes</taxon>
        <taxon>Agaricomycetidae</taxon>
        <taxon>Agaricales</taxon>
        <taxon>Agaricineae</taxon>
        <taxon>Strophariaceae</taxon>
        <taxon>Hypholoma</taxon>
    </lineage>
</organism>
<dbReference type="SUPFAM" id="SSF57850">
    <property type="entry name" value="RING/U-box"/>
    <property type="match status" value="1"/>
</dbReference>
<dbReference type="CDD" id="cd16615">
    <property type="entry name" value="RING-HC_ZNF598"/>
    <property type="match status" value="1"/>
</dbReference>
<feature type="compositionally biased region" description="Polar residues" evidence="13">
    <location>
        <begin position="1"/>
        <end position="15"/>
    </location>
</feature>
<keyword evidence="10" id="KW-0862">Zinc</keyword>
<dbReference type="GO" id="GO:0043022">
    <property type="term" value="F:ribosome binding"/>
    <property type="evidence" value="ECO:0007669"/>
    <property type="project" value="TreeGrafter"/>
</dbReference>
<dbReference type="InterPro" id="IPR044288">
    <property type="entry name" value="ZNF598/HEL2"/>
</dbReference>
<feature type="compositionally biased region" description="Polar residues" evidence="13">
    <location>
        <begin position="737"/>
        <end position="747"/>
    </location>
</feature>
<dbReference type="SMART" id="SM00355">
    <property type="entry name" value="ZnF_C2H2"/>
    <property type="match status" value="4"/>
</dbReference>
<feature type="compositionally biased region" description="Low complexity" evidence="13">
    <location>
        <begin position="665"/>
        <end position="677"/>
    </location>
</feature>
<keyword evidence="7" id="KW-0808">Transferase</keyword>
<dbReference type="GO" id="GO:0008270">
    <property type="term" value="F:zinc ion binding"/>
    <property type="evidence" value="ECO:0007669"/>
    <property type="project" value="UniProtKB-KW"/>
</dbReference>
<dbReference type="Proteomes" id="UP000054270">
    <property type="component" value="Unassembled WGS sequence"/>
</dbReference>
<keyword evidence="6" id="KW-0597">Phosphoprotein</keyword>
<feature type="compositionally biased region" description="Low complexity" evidence="13">
    <location>
        <begin position="26"/>
        <end position="53"/>
    </location>
</feature>
<dbReference type="InterPro" id="IPR041888">
    <property type="entry name" value="RING-HC_ZNF598/HEL2"/>
</dbReference>
<evidence type="ECO:0000256" key="12">
    <source>
        <dbReference type="PROSITE-ProRule" id="PRU00175"/>
    </source>
</evidence>
<evidence type="ECO:0000256" key="8">
    <source>
        <dbReference type="ARBA" id="ARBA00022723"/>
    </source>
</evidence>
<dbReference type="GO" id="GO:0072344">
    <property type="term" value="P:rescue of stalled ribosome"/>
    <property type="evidence" value="ECO:0007669"/>
    <property type="project" value="InterPro"/>
</dbReference>
<evidence type="ECO:0000256" key="1">
    <source>
        <dbReference type="ARBA" id="ARBA00000900"/>
    </source>
</evidence>
<sequence length="781" mass="84050">MPSEVVTQTRTSETARGTAKKGNRSRGGNTNNRGSNRAAASATTGGAAKGNGTQNKAAAAVGASADAPAAVAGKLAEVALSDAGEEVCWICAEPVKYYSVSECNHRTCHVCALRLRALYKKTLCTFCKDPQTHVIFTTSPDAPYESYTPESIAFKDAKLSISFETQEMMEDILILLRFNCPDSECDYIGNGWGDLRLHVRAMHGKLMCDVCIRHKKVFSHEHTLYTPALLNVHLPSMVQNQRAGKVVPKELPEGGIHPLCAFCRECFFSDDELYSHMREKHEECFICKRNDVRDQYFQNYESLERHFTNAHHACTQPECLVQKFVVFNTPLDLKAHMVEVHGGDMTARDKKDARRIQAEFAFEEVGHGGRHGRGGRERDRERERERDRDPPPHHHQQPAPPPPAAVAGPSRAAPTGGRRREGFGGALTTDAAPSSNENRTRPPSPQQTTELDPETAQRHAAFLGRLQALAPNPAAAVPAVKAATRSYRVSESSARDLIQIIWNVLDRNLEYTASIVNAFIDLVDDEEKKQDLLASWNGFAVEQRRQFPDLTPTAIGSGYAGIASGRVLNAKHATATRASQSQQVWNRVALAASASTSSAPTPFAQPGPSRVPDRFPALGRSSPGLQQQAQQQQPQKYRGTGQRATPWSTSSAAPPSMRTQASIVSSPGPALGASAAARKGVSGGGAQGPPPKLSKALFPDLPAPSNARAKPQVSGNVSLRKILGSGGAPAVAAWGASTGSTESSSQVADGDMEADAVPAPKGKKGKGKQKQTLFTLGSFPT</sequence>
<evidence type="ECO:0000256" key="3">
    <source>
        <dbReference type="ARBA" id="ARBA00004906"/>
    </source>
</evidence>
<evidence type="ECO:0000256" key="9">
    <source>
        <dbReference type="ARBA" id="ARBA00022771"/>
    </source>
</evidence>
<feature type="compositionally biased region" description="Polar residues" evidence="13">
    <location>
        <begin position="772"/>
        <end position="781"/>
    </location>
</feature>
<dbReference type="OrthoDB" id="3838338at2759"/>
<dbReference type="GO" id="GO:0061630">
    <property type="term" value="F:ubiquitin protein ligase activity"/>
    <property type="evidence" value="ECO:0007669"/>
    <property type="project" value="UniProtKB-EC"/>
</dbReference>
<dbReference type="OMA" id="AHEHTLH"/>
<keyword evidence="9 12" id="KW-0863">Zinc-finger</keyword>
<comment type="catalytic activity">
    <reaction evidence="1">
        <text>S-ubiquitinyl-[E2 ubiquitin-conjugating enzyme]-L-cysteine + [acceptor protein]-L-lysine = [E2 ubiquitin-conjugating enzyme]-L-cysteine + N(6)-ubiquitinyl-[acceptor protein]-L-lysine.</text>
        <dbReference type="EC" id="2.3.2.27"/>
    </reaction>
</comment>
<gene>
    <name evidence="15" type="ORF">HYPSUDRAFT_184055</name>
</gene>
<evidence type="ECO:0000313" key="16">
    <source>
        <dbReference type="Proteomes" id="UP000054270"/>
    </source>
</evidence>
<feature type="region of interest" description="Disordered" evidence="13">
    <location>
        <begin position="1"/>
        <end position="53"/>
    </location>
</feature>
<dbReference type="PROSITE" id="PS50089">
    <property type="entry name" value="ZF_RING_2"/>
    <property type="match status" value="1"/>
</dbReference>
<dbReference type="Pfam" id="PF23230">
    <property type="entry name" value="zf-C2H2_13"/>
    <property type="match status" value="1"/>
</dbReference>
<dbReference type="InterPro" id="IPR001841">
    <property type="entry name" value="Znf_RING"/>
</dbReference>
<feature type="region of interest" description="Disordered" evidence="13">
    <location>
        <begin position="728"/>
        <end position="781"/>
    </location>
</feature>
<protein>
    <recommendedName>
        <fullName evidence="4">RING-type E3 ubiquitin transferase</fullName>
        <ecNumber evidence="4">2.3.2.27</ecNumber>
    </recommendedName>
</protein>
<accession>A0A0D2LAI3</accession>
<evidence type="ECO:0000256" key="11">
    <source>
        <dbReference type="ARBA" id="ARBA00035113"/>
    </source>
</evidence>
<dbReference type="STRING" id="945553.A0A0D2LAI3"/>
<dbReference type="InterPro" id="IPR013087">
    <property type="entry name" value="Znf_C2H2_type"/>
</dbReference>
<feature type="compositionally biased region" description="Low complexity" evidence="13">
    <location>
        <begin position="626"/>
        <end position="635"/>
    </location>
</feature>
<comment type="similarity">
    <text evidence="11">Belongs to the ZNF598/HEL2 family.</text>
</comment>
<evidence type="ECO:0000256" key="6">
    <source>
        <dbReference type="ARBA" id="ARBA00022553"/>
    </source>
</evidence>
<comment type="subcellular location">
    <subcellularLocation>
        <location evidence="2">Cytoplasm</location>
    </subcellularLocation>
</comment>
<feature type="region of interest" description="Disordered" evidence="13">
    <location>
        <begin position="595"/>
        <end position="714"/>
    </location>
</feature>
<feature type="compositionally biased region" description="Low complexity" evidence="13">
    <location>
        <begin position="644"/>
        <end position="656"/>
    </location>
</feature>
<dbReference type="GO" id="GO:0005737">
    <property type="term" value="C:cytoplasm"/>
    <property type="evidence" value="ECO:0007669"/>
    <property type="project" value="UniProtKB-SubCell"/>
</dbReference>
<feature type="compositionally biased region" description="Basic and acidic residues" evidence="13">
    <location>
        <begin position="374"/>
        <end position="392"/>
    </location>
</feature>
<keyword evidence="5" id="KW-0963">Cytoplasm</keyword>
<dbReference type="Pfam" id="PF25447">
    <property type="entry name" value="RING_ZNF598"/>
    <property type="match status" value="1"/>
</dbReference>
<dbReference type="EC" id="2.3.2.27" evidence="4"/>
<feature type="domain" description="RING-type" evidence="14">
    <location>
        <begin position="88"/>
        <end position="128"/>
    </location>
</feature>
<dbReference type="GO" id="GO:0016567">
    <property type="term" value="P:protein ubiquitination"/>
    <property type="evidence" value="ECO:0007669"/>
    <property type="project" value="TreeGrafter"/>
</dbReference>
<evidence type="ECO:0000256" key="5">
    <source>
        <dbReference type="ARBA" id="ARBA00022490"/>
    </source>
</evidence>
<proteinExistence type="inferred from homology"/>
<keyword evidence="16" id="KW-1185">Reference proteome</keyword>
<name>A0A0D2LAI3_HYPSF</name>
<feature type="compositionally biased region" description="Low complexity" evidence="13">
    <location>
        <begin position="405"/>
        <end position="414"/>
    </location>
</feature>
<feature type="region of interest" description="Disordered" evidence="13">
    <location>
        <begin position="360"/>
        <end position="456"/>
    </location>
</feature>
<keyword evidence="8" id="KW-0479">Metal-binding</keyword>
<dbReference type="PANTHER" id="PTHR22938">
    <property type="entry name" value="ZINC FINGER PROTEIN 598"/>
    <property type="match status" value="1"/>
</dbReference>
<evidence type="ECO:0000259" key="14">
    <source>
        <dbReference type="PROSITE" id="PS50089"/>
    </source>
</evidence>
<evidence type="ECO:0000256" key="7">
    <source>
        <dbReference type="ARBA" id="ARBA00022679"/>
    </source>
</evidence>
<evidence type="ECO:0000256" key="2">
    <source>
        <dbReference type="ARBA" id="ARBA00004496"/>
    </source>
</evidence>